<dbReference type="InterPro" id="IPR001867">
    <property type="entry name" value="OmpR/PhoB-type_DNA-bd"/>
</dbReference>
<accession>A0A5S9Q285</accession>
<dbReference type="OrthoDB" id="9802426at2"/>
<evidence type="ECO:0000256" key="1">
    <source>
        <dbReference type="ARBA" id="ARBA00022553"/>
    </source>
</evidence>
<proteinExistence type="predicted"/>
<keyword evidence="12" id="KW-1185">Reference proteome</keyword>
<dbReference type="PANTHER" id="PTHR48111:SF59">
    <property type="entry name" value="TRANSCRIPTIONAL REGULATORY PROTEIN BAER"/>
    <property type="match status" value="1"/>
</dbReference>
<dbReference type="PANTHER" id="PTHR48111">
    <property type="entry name" value="REGULATOR OF RPOS"/>
    <property type="match status" value="1"/>
</dbReference>
<dbReference type="SMART" id="SM00862">
    <property type="entry name" value="Trans_reg_C"/>
    <property type="match status" value="1"/>
</dbReference>
<dbReference type="SUPFAM" id="SSF46894">
    <property type="entry name" value="C-terminal effector domain of the bipartite response regulators"/>
    <property type="match status" value="1"/>
</dbReference>
<dbReference type="Gene3D" id="3.40.50.2300">
    <property type="match status" value="1"/>
</dbReference>
<dbReference type="RefSeq" id="WP_159270081.1">
    <property type="nucleotide sequence ID" value="NZ_CACSIK010000003.1"/>
</dbReference>
<organism evidence="10 12">
    <name type="scientific">Zhongshania aliphaticivorans</name>
    <dbReference type="NCBI Taxonomy" id="1470434"/>
    <lineage>
        <taxon>Bacteria</taxon>
        <taxon>Pseudomonadati</taxon>
        <taxon>Pseudomonadota</taxon>
        <taxon>Gammaproteobacteria</taxon>
        <taxon>Cellvibrionales</taxon>
        <taxon>Spongiibacteraceae</taxon>
        <taxon>Zhongshania</taxon>
    </lineage>
</organism>
<dbReference type="Gene3D" id="1.10.10.10">
    <property type="entry name" value="Winged helix-like DNA-binding domain superfamily/Winged helix DNA-binding domain"/>
    <property type="match status" value="1"/>
</dbReference>
<feature type="DNA-binding region" description="OmpR/PhoB-type" evidence="7">
    <location>
        <begin position="133"/>
        <end position="231"/>
    </location>
</feature>
<evidence type="ECO:0000313" key="12">
    <source>
        <dbReference type="Proteomes" id="UP000435877"/>
    </source>
</evidence>
<dbReference type="PROSITE" id="PS50110">
    <property type="entry name" value="RESPONSE_REGULATORY"/>
    <property type="match status" value="1"/>
</dbReference>
<evidence type="ECO:0000256" key="2">
    <source>
        <dbReference type="ARBA" id="ARBA00023012"/>
    </source>
</evidence>
<keyword evidence="2" id="KW-0902">Two-component regulatory system</keyword>
<dbReference type="SMART" id="SM00448">
    <property type="entry name" value="REC"/>
    <property type="match status" value="1"/>
</dbReference>
<dbReference type="Pfam" id="PF00486">
    <property type="entry name" value="Trans_reg_C"/>
    <property type="match status" value="1"/>
</dbReference>
<dbReference type="InterPro" id="IPR011006">
    <property type="entry name" value="CheY-like_superfamily"/>
</dbReference>
<evidence type="ECO:0000259" key="8">
    <source>
        <dbReference type="PROSITE" id="PS50110"/>
    </source>
</evidence>
<protein>
    <submittedName>
        <fullName evidence="10">Transcriptional regulatory protein BaeR</fullName>
    </submittedName>
</protein>
<dbReference type="GO" id="GO:0006355">
    <property type="term" value="P:regulation of DNA-templated transcription"/>
    <property type="evidence" value="ECO:0007669"/>
    <property type="project" value="InterPro"/>
</dbReference>
<dbReference type="CDD" id="cd00383">
    <property type="entry name" value="trans_reg_C"/>
    <property type="match status" value="1"/>
</dbReference>
<evidence type="ECO:0000313" key="13">
    <source>
        <dbReference type="Proteomes" id="UP000439591"/>
    </source>
</evidence>
<dbReference type="GO" id="GO:0005829">
    <property type="term" value="C:cytosol"/>
    <property type="evidence" value="ECO:0007669"/>
    <property type="project" value="TreeGrafter"/>
</dbReference>
<feature type="modified residue" description="4-aspartylphosphate" evidence="6">
    <location>
        <position position="54"/>
    </location>
</feature>
<evidence type="ECO:0000256" key="3">
    <source>
        <dbReference type="ARBA" id="ARBA00023015"/>
    </source>
</evidence>
<dbReference type="InterPro" id="IPR036388">
    <property type="entry name" value="WH-like_DNA-bd_sf"/>
</dbReference>
<dbReference type="Proteomes" id="UP000435877">
    <property type="component" value="Unassembled WGS sequence"/>
</dbReference>
<evidence type="ECO:0000313" key="11">
    <source>
        <dbReference type="EMBL" id="CAA0118707.1"/>
    </source>
</evidence>
<keyword evidence="4 7" id="KW-0238">DNA-binding</keyword>
<dbReference type="Pfam" id="PF00072">
    <property type="entry name" value="Response_reg"/>
    <property type="match status" value="1"/>
</dbReference>
<dbReference type="InterPro" id="IPR016032">
    <property type="entry name" value="Sig_transdc_resp-reg_C-effctor"/>
</dbReference>
<gene>
    <name evidence="10" type="primary">baeR</name>
    <name evidence="10" type="ORF">IHBHHGIJ_03314</name>
    <name evidence="11" type="ORF">KFEGEMFD_03527</name>
</gene>
<reference evidence="12 13" key="1">
    <citation type="submission" date="2019-11" db="EMBL/GenBank/DDBJ databases">
        <authorList>
            <person name="Holert J."/>
        </authorList>
    </citation>
    <scope>NUCLEOTIDE SEQUENCE [LARGE SCALE GENOMIC DNA]</scope>
    <source>
        <strain evidence="11">BC3_2A</strain>
        <strain evidence="10">SB11_1A</strain>
    </source>
</reference>
<sequence length="231" mass="26472">MSKLHILIVEDEVKIAQLLAEYFERDQFTVSMLHDGNVAETFIRNQQPDFVILDLMLPGRDGISICRGVRQFSDVPIMMLTAKIDEIDRLLGLELGADDYVCKPFSPREVVTRVRAILRRCQNTPKTPQGGNDDTLIHHNIRLNLARFECAANDVLIDLTPVEFQLLYTLIAQPGRVFSREQLMDSCYKDRRIVNDRTVDTHIKNLRNKLAKVDQSDVNIRAIYGVGYKID</sequence>
<name>A0A5S9Q285_9GAMM</name>
<dbReference type="GO" id="GO:0000156">
    <property type="term" value="F:phosphorelay response regulator activity"/>
    <property type="evidence" value="ECO:0007669"/>
    <property type="project" value="TreeGrafter"/>
</dbReference>
<dbReference type="FunFam" id="3.40.50.2300:FF:000001">
    <property type="entry name" value="DNA-binding response regulator PhoB"/>
    <property type="match status" value="1"/>
</dbReference>
<dbReference type="AlphaFoldDB" id="A0A5S9Q285"/>
<keyword evidence="3" id="KW-0805">Transcription regulation</keyword>
<dbReference type="InterPro" id="IPR039420">
    <property type="entry name" value="WalR-like"/>
</dbReference>
<evidence type="ECO:0000313" key="10">
    <source>
        <dbReference type="EMBL" id="CAA0111584.1"/>
    </source>
</evidence>
<keyword evidence="1 6" id="KW-0597">Phosphoprotein</keyword>
<dbReference type="Gene3D" id="6.10.250.690">
    <property type="match status" value="1"/>
</dbReference>
<dbReference type="PROSITE" id="PS51755">
    <property type="entry name" value="OMPR_PHOB"/>
    <property type="match status" value="1"/>
</dbReference>
<dbReference type="EMBL" id="CACSIK010000003">
    <property type="protein sequence ID" value="CAA0111584.1"/>
    <property type="molecule type" value="Genomic_DNA"/>
</dbReference>
<evidence type="ECO:0000256" key="7">
    <source>
        <dbReference type="PROSITE-ProRule" id="PRU01091"/>
    </source>
</evidence>
<dbReference type="GO" id="GO:0032993">
    <property type="term" value="C:protein-DNA complex"/>
    <property type="evidence" value="ECO:0007669"/>
    <property type="project" value="TreeGrafter"/>
</dbReference>
<dbReference type="InterPro" id="IPR001789">
    <property type="entry name" value="Sig_transdc_resp-reg_receiver"/>
</dbReference>
<dbReference type="SUPFAM" id="SSF52172">
    <property type="entry name" value="CheY-like"/>
    <property type="match status" value="1"/>
</dbReference>
<evidence type="ECO:0000256" key="4">
    <source>
        <dbReference type="ARBA" id="ARBA00023125"/>
    </source>
</evidence>
<feature type="domain" description="Response regulatory" evidence="8">
    <location>
        <begin position="5"/>
        <end position="118"/>
    </location>
</feature>
<evidence type="ECO:0000259" key="9">
    <source>
        <dbReference type="PROSITE" id="PS51755"/>
    </source>
</evidence>
<dbReference type="GO" id="GO:0000976">
    <property type="term" value="F:transcription cis-regulatory region binding"/>
    <property type="evidence" value="ECO:0007669"/>
    <property type="project" value="TreeGrafter"/>
</dbReference>
<dbReference type="EMBL" id="CACSIM010000006">
    <property type="protein sequence ID" value="CAA0118707.1"/>
    <property type="molecule type" value="Genomic_DNA"/>
</dbReference>
<keyword evidence="5" id="KW-0804">Transcription</keyword>
<evidence type="ECO:0000256" key="6">
    <source>
        <dbReference type="PROSITE-ProRule" id="PRU00169"/>
    </source>
</evidence>
<dbReference type="Proteomes" id="UP000439591">
    <property type="component" value="Unassembled WGS sequence"/>
</dbReference>
<evidence type="ECO:0000256" key="5">
    <source>
        <dbReference type="ARBA" id="ARBA00023163"/>
    </source>
</evidence>
<feature type="domain" description="OmpR/PhoB-type" evidence="9">
    <location>
        <begin position="133"/>
        <end position="231"/>
    </location>
</feature>